<evidence type="ECO:0000256" key="6">
    <source>
        <dbReference type="ARBA" id="ARBA00023136"/>
    </source>
</evidence>
<reference evidence="9" key="1">
    <citation type="submission" date="2017-08" db="EMBL/GenBank/DDBJ databases">
        <authorList>
            <person name="Imhoff J.F."/>
            <person name="Rahn T."/>
            <person name="Kuenzel S."/>
            <person name="Neulinger S.C."/>
        </authorList>
    </citation>
    <scope>NUCLEOTIDE SEQUENCE</scope>
    <source>
        <strain evidence="9">DSM 9154</strain>
    </source>
</reference>
<evidence type="ECO:0000256" key="3">
    <source>
        <dbReference type="ARBA" id="ARBA00022692"/>
    </source>
</evidence>
<keyword evidence="3 7" id="KW-0812">Transmembrane</keyword>
<feature type="transmembrane region" description="Helical" evidence="7">
    <location>
        <begin position="169"/>
        <end position="187"/>
    </location>
</feature>
<organism evidence="9 10">
    <name type="scientific">Rhodovibrio salinarum</name>
    <dbReference type="NCBI Taxonomy" id="1087"/>
    <lineage>
        <taxon>Bacteria</taxon>
        <taxon>Pseudomonadati</taxon>
        <taxon>Pseudomonadota</taxon>
        <taxon>Alphaproteobacteria</taxon>
        <taxon>Rhodospirillales</taxon>
        <taxon>Rhodovibrionaceae</taxon>
        <taxon>Rhodovibrio</taxon>
    </lineage>
</organism>
<evidence type="ECO:0000256" key="4">
    <source>
        <dbReference type="ARBA" id="ARBA00022989"/>
    </source>
</evidence>
<evidence type="ECO:0000256" key="5">
    <source>
        <dbReference type="ARBA" id="ARBA00023063"/>
    </source>
</evidence>
<evidence type="ECO:0000256" key="2">
    <source>
        <dbReference type="ARBA" id="ARBA00008432"/>
    </source>
</evidence>
<protein>
    <submittedName>
        <fullName evidence="9">NarK/NasA family nitrate transporter</fullName>
    </submittedName>
</protein>
<dbReference type="AlphaFoldDB" id="A0A934UZN8"/>
<name>A0A934UZN8_9PROT</name>
<dbReference type="CDD" id="cd17341">
    <property type="entry name" value="MFS_NRT2_like"/>
    <property type="match status" value="1"/>
</dbReference>
<evidence type="ECO:0000256" key="7">
    <source>
        <dbReference type="SAM" id="Phobius"/>
    </source>
</evidence>
<evidence type="ECO:0000256" key="1">
    <source>
        <dbReference type="ARBA" id="ARBA00004141"/>
    </source>
</evidence>
<feature type="transmembrane region" description="Helical" evidence="7">
    <location>
        <begin position="76"/>
        <end position="98"/>
    </location>
</feature>
<feature type="transmembrane region" description="Helical" evidence="7">
    <location>
        <begin position="104"/>
        <end position="126"/>
    </location>
</feature>
<feature type="transmembrane region" description="Helical" evidence="7">
    <location>
        <begin position="138"/>
        <end position="163"/>
    </location>
</feature>
<feature type="transmembrane region" description="Helical" evidence="7">
    <location>
        <begin position="283"/>
        <end position="303"/>
    </location>
</feature>
<feature type="transmembrane region" description="Helical" evidence="7">
    <location>
        <begin position="15"/>
        <end position="38"/>
    </location>
</feature>
<gene>
    <name evidence="9" type="ORF">CKO21_04905</name>
</gene>
<comment type="subcellular location">
    <subcellularLocation>
        <location evidence="1">Membrane</location>
        <topology evidence="1">Multi-pass membrane protein</topology>
    </subcellularLocation>
</comment>
<comment type="similarity">
    <text evidence="2">Belongs to the major facilitator superfamily. Nitrate/nitrite porter (TC 2.A.1.8) family.</text>
</comment>
<feature type="domain" description="Major facilitator superfamily (MFS) profile" evidence="8">
    <location>
        <begin position="14"/>
        <end position="417"/>
    </location>
</feature>
<dbReference type="SUPFAM" id="SSF103473">
    <property type="entry name" value="MFS general substrate transporter"/>
    <property type="match status" value="1"/>
</dbReference>
<feature type="transmembrane region" description="Helical" evidence="7">
    <location>
        <begin position="356"/>
        <end position="378"/>
    </location>
</feature>
<keyword evidence="6 7" id="KW-0472">Membrane</keyword>
<dbReference type="GO" id="GO:0016020">
    <property type="term" value="C:membrane"/>
    <property type="evidence" value="ECO:0007669"/>
    <property type="project" value="UniProtKB-SubCell"/>
</dbReference>
<feature type="transmembrane region" description="Helical" evidence="7">
    <location>
        <begin position="50"/>
        <end position="69"/>
    </location>
</feature>
<feature type="transmembrane region" description="Helical" evidence="7">
    <location>
        <begin position="390"/>
        <end position="410"/>
    </location>
</feature>
<dbReference type="PANTHER" id="PTHR23515">
    <property type="entry name" value="HIGH-AFFINITY NITRATE TRANSPORTER 2.3"/>
    <property type="match status" value="1"/>
</dbReference>
<keyword evidence="10" id="KW-1185">Reference proteome</keyword>
<keyword evidence="5" id="KW-0534">Nitrate assimilation</keyword>
<sequence>MKDLSGVTRGQQVRALGLSTLSFTVCFAVWTIFSIIGVKIKQDLGLSETQFGLLVATPVLTGSISRIFLGVWTEQFGGRLVFTVQMLTTAVACWLLSMVTTYEIFLLAALGVGLAGGSFIVGIAYTSQWFEKEKQGTALGIFGAGNVGAAVTNFGAPFLVLALGWEQTAQVYAVVLAVMAVAFFLLSKEDPGTNARRKSGEKPASALMQLEPLKKVQVWRFATYYFFVFGAFVALASYLPNFYTGAYGVTLATAGTLAALYSLPASVFRALGGWLSDRLGARFVMYLTFVVSLVCLFIMSYPATEYVVQGKEGPVSFSMAIPLWMFVTLAVVLGFVMSLGKAAVYKHIPVYYPEHVGSVGGLVGMIGGLGGFVLPIAFGGLLDLTGVWQTSFMLMFVIVLVSLIWMHVAIRLMERRKYPQLAEETQLSDLPDTPVQTSRVSQGARAAGSSFQAARATQQRFN</sequence>
<dbReference type="RefSeq" id="WP_051432211.1">
    <property type="nucleotide sequence ID" value="NZ_NRRE01000017.1"/>
</dbReference>
<reference evidence="9" key="2">
    <citation type="journal article" date="2020" name="Microorganisms">
        <title>Osmotic Adaptation and Compatible Solute Biosynthesis of Phototrophic Bacteria as Revealed from Genome Analyses.</title>
        <authorList>
            <person name="Imhoff J.F."/>
            <person name="Rahn T."/>
            <person name="Kunzel S."/>
            <person name="Keller A."/>
            <person name="Neulinger S.C."/>
        </authorList>
    </citation>
    <scope>NUCLEOTIDE SEQUENCE</scope>
    <source>
        <strain evidence="9">DSM 9154</strain>
    </source>
</reference>
<comment type="caution">
    <text evidence="9">The sequence shown here is derived from an EMBL/GenBank/DDBJ whole genome shotgun (WGS) entry which is preliminary data.</text>
</comment>
<dbReference type="EMBL" id="NRRE01000017">
    <property type="protein sequence ID" value="MBK1696580.1"/>
    <property type="molecule type" value="Genomic_DNA"/>
</dbReference>
<feature type="transmembrane region" description="Helical" evidence="7">
    <location>
        <begin position="218"/>
        <end position="239"/>
    </location>
</feature>
<dbReference type="InterPro" id="IPR036259">
    <property type="entry name" value="MFS_trans_sf"/>
</dbReference>
<dbReference type="Pfam" id="PF07690">
    <property type="entry name" value="MFS_1"/>
    <property type="match status" value="1"/>
</dbReference>
<dbReference type="PROSITE" id="PS50850">
    <property type="entry name" value="MFS"/>
    <property type="match status" value="1"/>
</dbReference>
<feature type="transmembrane region" description="Helical" evidence="7">
    <location>
        <begin position="323"/>
        <end position="344"/>
    </location>
</feature>
<dbReference type="GO" id="GO:0042128">
    <property type="term" value="P:nitrate assimilation"/>
    <property type="evidence" value="ECO:0007669"/>
    <property type="project" value="UniProtKB-KW"/>
</dbReference>
<evidence type="ECO:0000313" key="9">
    <source>
        <dbReference type="EMBL" id="MBK1696580.1"/>
    </source>
</evidence>
<feature type="transmembrane region" description="Helical" evidence="7">
    <location>
        <begin position="245"/>
        <end position="271"/>
    </location>
</feature>
<dbReference type="InterPro" id="IPR020846">
    <property type="entry name" value="MFS_dom"/>
</dbReference>
<evidence type="ECO:0000313" key="10">
    <source>
        <dbReference type="Proteomes" id="UP000778970"/>
    </source>
</evidence>
<proteinExistence type="inferred from homology"/>
<keyword evidence="4 7" id="KW-1133">Transmembrane helix</keyword>
<dbReference type="Proteomes" id="UP000778970">
    <property type="component" value="Unassembled WGS sequence"/>
</dbReference>
<evidence type="ECO:0000259" key="8">
    <source>
        <dbReference type="PROSITE" id="PS50850"/>
    </source>
</evidence>
<accession>A0A934UZN8</accession>
<dbReference type="InterPro" id="IPR044772">
    <property type="entry name" value="NO3_transporter"/>
</dbReference>
<dbReference type="Gene3D" id="1.20.1250.20">
    <property type="entry name" value="MFS general substrate transporter like domains"/>
    <property type="match status" value="2"/>
</dbReference>
<dbReference type="GO" id="GO:0015112">
    <property type="term" value="F:nitrate transmembrane transporter activity"/>
    <property type="evidence" value="ECO:0007669"/>
    <property type="project" value="InterPro"/>
</dbReference>
<dbReference type="InterPro" id="IPR011701">
    <property type="entry name" value="MFS"/>
</dbReference>